<sequence>MQNRHSFSVAGFSLICVLSAAACNTQSEATVVRGSFSEVAMPPLTTDRASTGGVSFADIDSDGDPDIIVTNGYNVQLEEPAPQENKFYENRGGTFVAMALPGLSEIEGFGSGSAWADYDNDGDLDGFLANQRDQRNYFVKQRGGEEVSFVSMETQPLTTDGGWSYSVAAADADNDGFLDVYVSNGGLSHTGVNYLYRNENGERFVKIEDQVPAMQDQPTGGASWADYDNDGDQDLFVANRSPNNPELNRLALYRNDGDFNFTRVDADAFAEDPTLPMSVALGDVDNDGDLDVYVGNLSGLANKLYLNRGDGAFEASDAGAATREPGFTYAVSFGDLDNDGDLDIVSANWGASSHIYLNDGSGNFSRLAPEAYSASLHHSASVAIADTDLDGDLDILIGNWPNRPGAGLEENVLIENNFASGDWLKVSLEGTASNRSGVGARLELRYQQDGAEKLQIREVATHSGWRSQSDLVQHFGLGKGAEAVELTVRWPSGTVQTMPVAEWNSTLAIVEG</sequence>
<accession>A0AAE9ZCC9</accession>
<dbReference type="PROSITE" id="PS51257">
    <property type="entry name" value="PROKAR_LIPOPROTEIN"/>
    <property type="match status" value="1"/>
</dbReference>
<evidence type="ECO:0000313" key="4">
    <source>
        <dbReference type="EMBL" id="WDI31831.1"/>
    </source>
</evidence>
<evidence type="ECO:0000259" key="3">
    <source>
        <dbReference type="Pfam" id="PF07593"/>
    </source>
</evidence>
<feature type="signal peptide" evidence="2">
    <location>
        <begin position="1"/>
        <end position="22"/>
    </location>
</feature>
<dbReference type="PANTHER" id="PTHR16026:SF0">
    <property type="entry name" value="CARTILAGE ACIDIC PROTEIN 1"/>
    <property type="match status" value="1"/>
</dbReference>
<dbReference type="AlphaFoldDB" id="A0AAE9ZCC9"/>
<dbReference type="Gene3D" id="2.130.10.130">
    <property type="entry name" value="Integrin alpha, N-terminal"/>
    <property type="match status" value="2"/>
</dbReference>
<dbReference type="Pfam" id="PF07593">
    <property type="entry name" value="UnbV_ASPIC"/>
    <property type="match status" value="1"/>
</dbReference>
<protein>
    <submittedName>
        <fullName evidence="4">CRTAC1 family protein</fullName>
    </submittedName>
</protein>
<dbReference type="KEGG" id="hfl:PUV54_01345"/>
<evidence type="ECO:0000256" key="2">
    <source>
        <dbReference type="SAM" id="SignalP"/>
    </source>
</evidence>
<dbReference type="Pfam" id="PF13517">
    <property type="entry name" value="FG-GAP_3"/>
    <property type="match status" value="3"/>
</dbReference>
<dbReference type="EMBL" id="CP118166">
    <property type="protein sequence ID" value="WDI31831.1"/>
    <property type="molecule type" value="Genomic_DNA"/>
</dbReference>
<dbReference type="PANTHER" id="PTHR16026">
    <property type="entry name" value="CARTILAGE ACIDIC PROTEIN 1"/>
    <property type="match status" value="1"/>
</dbReference>
<dbReference type="SUPFAM" id="SSF69318">
    <property type="entry name" value="Integrin alpha N-terminal domain"/>
    <property type="match status" value="1"/>
</dbReference>
<evidence type="ECO:0000313" key="5">
    <source>
        <dbReference type="Proteomes" id="UP001214043"/>
    </source>
</evidence>
<reference evidence="4" key="1">
    <citation type="submission" date="2023-02" db="EMBL/GenBank/DDBJ databases">
        <title>Genome sequence of Hyphococcus flavus.</title>
        <authorList>
            <person name="Rong J.-C."/>
            <person name="Zhao Q."/>
            <person name="Yi M."/>
            <person name="Wu J.-Y."/>
        </authorList>
    </citation>
    <scope>NUCLEOTIDE SEQUENCE</scope>
    <source>
        <strain evidence="4">MCCC 1K03223</strain>
    </source>
</reference>
<dbReference type="Proteomes" id="UP001214043">
    <property type="component" value="Chromosome"/>
</dbReference>
<dbReference type="InterPro" id="IPR027039">
    <property type="entry name" value="Crtac1"/>
</dbReference>
<dbReference type="InterPro" id="IPR013517">
    <property type="entry name" value="FG-GAP"/>
</dbReference>
<keyword evidence="1 2" id="KW-0732">Signal</keyword>
<gene>
    <name evidence="4" type="ORF">PUV54_01345</name>
</gene>
<organism evidence="4 5">
    <name type="scientific">Hyphococcus flavus</name>
    <dbReference type="NCBI Taxonomy" id="1866326"/>
    <lineage>
        <taxon>Bacteria</taxon>
        <taxon>Pseudomonadati</taxon>
        <taxon>Pseudomonadota</taxon>
        <taxon>Alphaproteobacteria</taxon>
        <taxon>Parvularculales</taxon>
        <taxon>Parvularculaceae</taxon>
        <taxon>Hyphococcus</taxon>
    </lineage>
</organism>
<feature type="chain" id="PRO_5042033539" evidence="2">
    <location>
        <begin position="23"/>
        <end position="512"/>
    </location>
</feature>
<dbReference type="InterPro" id="IPR028994">
    <property type="entry name" value="Integrin_alpha_N"/>
</dbReference>
<feature type="domain" description="ASPIC/UnbV" evidence="3">
    <location>
        <begin position="437"/>
        <end position="506"/>
    </location>
</feature>
<evidence type="ECO:0000256" key="1">
    <source>
        <dbReference type="ARBA" id="ARBA00022729"/>
    </source>
</evidence>
<proteinExistence type="predicted"/>
<dbReference type="RefSeq" id="WP_274493718.1">
    <property type="nucleotide sequence ID" value="NZ_CP118166.1"/>
</dbReference>
<keyword evidence="5" id="KW-1185">Reference proteome</keyword>
<name>A0AAE9ZCC9_9PROT</name>
<dbReference type="InterPro" id="IPR011519">
    <property type="entry name" value="UnbV_ASPIC"/>
</dbReference>